<dbReference type="AlphaFoldDB" id="A0A4D6M6W3"/>
<reference evidence="2 3" key="1">
    <citation type="submission" date="2019-04" db="EMBL/GenBank/DDBJ databases">
        <title>An improved genome assembly and genetic linkage map for asparagus bean, Vigna unguiculata ssp. sesquipedialis.</title>
        <authorList>
            <person name="Xia Q."/>
            <person name="Zhang R."/>
            <person name="Dong Y."/>
        </authorList>
    </citation>
    <scope>NUCLEOTIDE SEQUENCE [LARGE SCALE GENOMIC DNA]</scope>
    <source>
        <tissue evidence="2">Leaf</tissue>
    </source>
</reference>
<sequence length="108" mass="12029">MPPRLLLTLPPSESGARVVNLAQASQARLSESDEGSPKPQCVKGRPGDPLKFLSERTPRLGERVHNSLESLGETFRVALQWSGHNSMAPVSGCPWWYPIYITRRPEIH</sequence>
<accession>A0A4D6M6W3</accession>
<evidence type="ECO:0000256" key="1">
    <source>
        <dbReference type="SAM" id="MobiDB-lite"/>
    </source>
</evidence>
<dbReference type="EMBL" id="CP039350">
    <property type="protein sequence ID" value="QCD96627.1"/>
    <property type="molecule type" value="Genomic_DNA"/>
</dbReference>
<proteinExistence type="predicted"/>
<gene>
    <name evidence="2" type="ORF">DEO72_LG6g1334</name>
</gene>
<evidence type="ECO:0000313" key="3">
    <source>
        <dbReference type="Proteomes" id="UP000501690"/>
    </source>
</evidence>
<feature type="region of interest" description="Disordered" evidence="1">
    <location>
        <begin position="24"/>
        <end position="53"/>
    </location>
</feature>
<keyword evidence="3" id="KW-1185">Reference proteome</keyword>
<evidence type="ECO:0000313" key="2">
    <source>
        <dbReference type="EMBL" id="QCD96627.1"/>
    </source>
</evidence>
<organism evidence="2 3">
    <name type="scientific">Vigna unguiculata</name>
    <name type="common">Cowpea</name>
    <dbReference type="NCBI Taxonomy" id="3917"/>
    <lineage>
        <taxon>Eukaryota</taxon>
        <taxon>Viridiplantae</taxon>
        <taxon>Streptophyta</taxon>
        <taxon>Embryophyta</taxon>
        <taxon>Tracheophyta</taxon>
        <taxon>Spermatophyta</taxon>
        <taxon>Magnoliopsida</taxon>
        <taxon>eudicotyledons</taxon>
        <taxon>Gunneridae</taxon>
        <taxon>Pentapetalae</taxon>
        <taxon>rosids</taxon>
        <taxon>fabids</taxon>
        <taxon>Fabales</taxon>
        <taxon>Fabaceae</taxon>
        <taxon>Papilionoideae</taxon>
        <taxon>50 kb inversion clade</taxon>
        <taxon>NPAAA clade</taxon>
        <taxon>indigoferoid/millettioid clade</taxon>
        <taxon>Phaseoleae</taxon>
        <taxon>Vigna</taxon>
    </lineage>
</organism>
<name>A0A4D6M6W3_VIGUN</name>
<protein>
    <submittedName>
        <fullName evidence="2">Uncharacterized protein</fullName>
    </submittedName>
</protein>
<dbReference type="Proteomes" id="UP000501690">
    <property type="component" value="Linkage Group LG6"/>
</dbReference>